<protein>
    <submittedName>
        <fullName evidence="2">2-haloacid dehalogenase</fullName>
    </submittedName>
</protein>
<dbReference type="InterPro" id="IPR051540">
    <property type="entry name" value="S-2-haloacid_dehalogenase"/>
</dbReference>
<dbReference type="NCBIfam" id="TIGR01493">
    <property type="entry name" value="HAD-SF-IA-v2"/>
    <property type="match status" value="1"/>
</dbReference>
<dbReference type="EMBL" id="RBIL01000002">
    <property type="protein sequence ID" value="RKQ86182.1"/>
    <property type="molecule type" value="Genomic_DNA"/>
</dbReference>
<dbReference type="GO" id="GO:0019120">
    <property type="term" value="F:hydrolase activity, acting on acid halide bonds, in C-halide compounds"/>
    <property type="evidence" value="ECO:0007669"/>
    <property type="project" value="InterPro"/>
</dbReference>
<dbReference type="SFLD" id="SFLDS00003">
    <property type="entry name" value="Haloacid_Dehalogenase"/>
    <property type="match status" value="1"/>
</dbReference>
<keyword evidence="3" id="KW-1185">Reference proteome</keyword>
<accession>A0A660KZU3</accession>
<dbReference type="Pfam" id="PF00702">
    <property type="entry name" value="Hydrolase"/>
    <property type="match status" value="1"/>
</dbReference>
<evidence type="ECO:0000256" key="1">
    <source>
        <dbReference type="ARBA" id="ARBA00022801"/>
    </source>
</evidence>
<evidence type="ECO:0000313" key="3">
    <source>
        <dbReference type="Proteomes" id="UP000278962"/>
    </source>
</evidence>
<dbReference type="Gene3D" id="1.10.150.750">
    <property type="match status" value="1"/>
</dbReference>
<dbReference type="OrthoDB" id="3774052at2"/>
<dbReference type="InterPro" id="IPR036412">
    <property type="entry name" value="HAD-like_sf"/>
</dbReference>
<dbReference type="Gene3D" id="3.40.50.1000">
    <property type="entry name" value="HAD superfamily/HAD-like"/>
    <property type="match status" value="1"/>
</dbReference>
<dbReference type="PRINTS" id="PR00413">
    <property type="entry name" value="HADHALOGNASE"/>
</dbReference>
<comment type="caution">
    <text evidence="2">The sequence shown here is derived from an EMBL/GenBank/DDBJ whole genome shotgun (WGS) entry which is preliminary data.</text>
</comment>
<dbReference type="SUPFAM" id="SSF56784">
    <property type="entry name" value="HAD-like"/>
    <property type="match status" value="1"/>
</dbReference>
<proteinExistence type="predicted"/>
<sequence length="236" mass="25508">MRPVADLDFRAFDALTFDCYGTMIDWESGILAALRPVLEAHGASRDDEELLERFAHHEAALEAGPYLRYRQVLAGALRGIGTDLGFEPTAAEQEAFGGSVVDWPAFADSPAALAALEERFKLGVITNCDDDLFAASNAKLGVDFDHVITAQQAEGYKPRIENFEFAFARIDVPRERILHVAQSLFHDHVPAKALGLTTVWIDRRAGRAGGGATPPAAAVPDATFPDLARFAQAATA</sequence>
<dbReference type="SFLD" id="SFLDG01129">
    <property type="entry name" value="C1.5:_HAD__Beta-PGM__Phosphata"/>
    <property type="match status" value="1"/>
</dbReference>
<dbReference type="Proteomes" id="UP000278962">
    <property type="component" value="Unassembled WGS sequence"/>
</dbReference>
<keyword evidence="1" id="KW-0378">Hydrolase</keyword>
<dbReference type="InterPro" id="IPR023214">
    <property type="entry name" value="HAD_sf"/>
</dbReference>
<dbReference type="NCBIfam" id="TIGR01428">
    <property type="entry name" value="HAD_type_II"/>
    <property type="match status" value="1"/>
</dbReference>
<name>A0A660KZU3_9ACTN</name>
<dbReference type="PANTHER" id="PTHR43316:SF9">
    <property type="entry name" value="ACID DEHALOGENASE, PUTATIVE (AFU_ORTHOLOGUE AFUA_6G14460)-RELATED"/>
    <property type="match status" value="1"/>
</dbReference>
<dbReference type="AlphaFoldDB" id="A0A660KZU3"/>
<dbReference type="InterPro" id="IPR006439">
    <property type="entry name" value="HAD-SF_hydro_IA"/>
</dbReference>
<reference evidence="2 3" key="1">
    <citation type="submission" date="2018-10" db="EMBL/GenBank/DDBJ databases">
        <title>Genomic Encyclopedia of Archaeal and Bacterial Type Strains, Phase II (KMG-II): from individual species to whole genera.</title>
        <authorList>
            <person name="Goeker M."/>
        </authorList>
    </citation>
    <scope>NUCLEOTIDE SEQUENCE [LARGE SCALE GENOMIC DNA]</scope>
    <source>
        <strain evidence="2 3">DSM 14954</strain>
    </source>
</reference>
<evidence type="ECO:0000313" key="2">
    <source>
        <dbReference type="EMBL" id="RKQ86182.1"/>
    </source>
</evidence>
<organism evidence="2 3">
    <name type="scientific">Solirubrobacter pauli</name>
    <dbReference type="NCBI Taxonomy" id="166793"/>
    <lineage>
        <taxon>Bacteria</taxon>
        <taxon>Bacillati</taxon>
        <taxon>Actinomycetota</taxon>
        <taxon>Thermoleophilia</taxon>
        <taxon>Solirubrobacterales</taxon>
        <taxon>Solirubrobacteraceae</taxon>
        <taxon>Solirubrobacter</taxon>
    </lineage>
</organism>
<dbReference type="InterPro" id="IPR006328">
    <property type="entry name" value="2-HAD"/>
</dbReference>
<dbReference type="PANTHER" id="PTHR43316">
    <property type="entry name" value="HYDROLASE, HALOACID DELAHOGENASE-RELATED"/>
    <property type="match status" value="1"/>
</dbReference>
<gene>
    <name evidence="2" type="ORF">C8N24_4192</name>
</gene>